<evidence type="ECO:0000313" key="1">
    <source>
        <dbReference type="EMBL" id="MDC9591034.1"/>
    </source>
</evidence>
<gene>
    <name evidence="1" type="ORF">PSI23_17510</name>
</gene>
<evidence type="ECO:0000313" key="2">
    <source>
        <dbReference type="Proteomes" id="UP001217178"/>
    </source>
</evidence>
<dbReference type="EMBL" id="JAQRFI010000055">
    <property type="protein sequence ID" value="MDC9591034.1"/>
    <property type="molecule type" value="Genomic_DNA"/>
</dbReference>
<comment type="caution">
    <text evidence="1">The sequence shown here is derived from an EMBL/GenBank/DDBJ whole genome shotgun (WGS) entry which is preliminary data.</text>
</comment>
<name>A0ABT5LIV8_9GAMM</name>
<organism evidence="1 2">
    <name type="scientific">Xenorhabdus yunnanensis</name>
    <dbReference type="NCBI Taxonomy" id="3025878"/>
    <lineage>
        <taxon>Bacteria</taxon>
        <taxon>Pseudomonadati</taxon>
        <taxon>Pseudomonadota</taxon>
        <taxon>Gammaproteobacteria</taxon>
        <taxon>Enterobacterales</taxon>
        <taxon>Morganellaceae</taxon>
        <taxon>Xenorhabdus</taxon>
    </lineage>
</organism>
<sequence length="250" mass="28675">MERKLLAAISTVLFLSGCAISEENSALEKERSSATTDEQRFDYLTHAAKAEKNIFLHGREIKQFSERKDDYLREIKEASEPDSFKKSLVFKCFSLENTIKVNAECAYEFYQTETVSAAEARKKADDDRWKKKIESLSKDNSYVDMKKLRNLCEIQVKFMFFSTIASTGRNMMLNSKTGKGYEYVRLGEELLLTDKEIGSVVQYYKVNPIAARIIYSNNDYEGRTRQVISCMDSGGSDLITYHRLIDSGKL</sequence>
<protein>
    <recommendedName>
        <fullName evidence="3">Lipoprotein</fullName>
    </recommendedName>
</protein>
<accession>A0ABT5LIV8</accession>
<proteinExistence type="predicted"/>
<dbReference type="Proteomes" id="UP001217178">
    <property type="component" value="Unassembled WGS sequence"/>
</dbReference>
<keyword evidence="2" id="KW-1185">Reference proteome</keyword>
<evidence type="ECO:0008006" key="3">
    <source>
        <dbReference type="Google" id="ProtNLM"/>
    </source>
</evidence>
<reference evidence="1 2" key="1">
    <citation type="submission" date="2023-02" db="EMBL/GenBank/DDBJ databases">
        <title>Entomopathogenic bacteria.</title>
        <authorList>
            <person name="Machado R.A."/>
        </authorList>
    </citation>
    <scope>NUCLEOTIDE SEQUENCE [LARGE SCALE GENOMIC DNA]</scope>
    <source>
        <strain evidence="1 2">XENO-10</strain>
    </source>
</reference>
<dbReference type="PROSITE" id="PS51257">
    <property type="entry name" value="PROKAR_LIPOPROTEIN"/>
    <property type="match status" value="1"/>
</dbReference>
<dbReference type="RefSeq" id="WP_273556279.1">
    <property type="nucleotide sequence ID" value="NZ_JAQRFI010000055.1"/>
</dbReference>